<evidence type="ECO:0000259" key="2">
    <source>
        <dbReference type="Pfam" id="PF13577"/>
    </source>
</evidence>
<dbReference type="EMBL" id="JAEACQ010000254">
    <property type="protein sequence ID" value="MBL7630800.1"/>
    <property type="molecule type" value="Genomic_DNA"/>
</dbReference>
<name>A0A937RI62_9ACTN</name>
<feature type="region of interest" description="Disordered" evidence="1">
    <location>
        <begin position="1"/>
        <end position="23"/>
    </location>
</feature>
<evidence type="ECO:0000256" key="1">
    <source>
        <dbReference type="SAM" id="MobiDB-lite"/>
    </source>
</evidence>
<dbReference type="Proteomes" id="UP000604475">
    <property type="component" value="Unassembled WGS sequence"/>
</dbReference>
<feature type="domain" description="SnoaL-like" evidence="2">
    <location>
        <begin position="30"/>
        <end position="164"/>
    </location>
</feature>
<dbReference type="InterPro" id="IPR037401">
    <property type="entry name" value="SnoaL-like"/>
</dbReference>
<evidence type="ECO:0000313" key="3">
    <source>
        <dbReference type="EMBL" id="MBL7630800.1"/>
    </source>
</evidence>
<dbReference type="InterPro" id="IPR032710">
    <property type="entry name" value="NTF2-like_dom_sf"/>
</dbReference>
<proteinExistence type="predicted"/>
<organism evidence="3 4">
    <name type="scientific">Frankia nepalensis</name>
    <dbReference type="NCBI Taxonomy" id="1836974"/>
    <lineage>
        <taxon>Bacteria</taxon>
        <taxon>Bacillati</taxon>
        <taxon>Actinomycetota</taxon>
        <taxon>Actinomycetes</taxon>
        <taxon>Frankiales</taxon>
        <taxon>Frankiaceae</taxon>
        <taxon>Frankia</taxon>
    </lineage>
</organism>
<protein>
    <submittedName>
        <fullName evidence="3">Nuclear transport factor 2 family protein</fullName>
    </submittedName>
</protein>
<sequence>MTAAPRTGTATPTAEPVPPGEATTERRLARLEAERSILRTFARFFRLVDTREHERVAARCLTPDATLDCHVPAFHRLRGHDEFTRHLLTVVAPRSQMVAHVPGLAVIDWDEDGQPSLSAYTTVWHWYTVNAHHGDLRPADWTTIGLVEDDYRLHDGRWLIAHRRVTPVAGLVAAGSPPPPAAAHDRPGA</sequence>
<keyword evidence="4" id="KW-1185">Reference proteome</keyword>
<evidence type="ECO:0000313" key="4">
    <source>
        <dbReference type="Proteomes" id="UP000604475"/>
    </source>
</evidence>
<dbReference type="AlphaFoldDB" id="A0A937RI62"/>
<comment type="caution">
    <text evidence="3">The sequence shown here is derived from an EMBL/GenBank/DDBJ whole genome shotgun (WGS) entry which is preliminary data.</text>
</comment>
<dbReference type="RefSeq" id="WP_203000127.1">
    <property type="nucleotide sequence ID" value="NZ_JADWYU010000132.1"/>
</dbReference>
<dbReference type="Gene3D" id="3.10.450.50">
    <property type="match status" value="1"/>
</dbReference>
<feature type="compositionally biased region" description="Low complexity" evidence="1">
    <location>
        <begin position="1"/>
        <end position="14"/>
    </location>
</feature>
<gene>
    <name evidence="3" type="ORF">I7412_27295</name>
</gene>
<dbReference type="SUPFAM" id="SSF54427">
    <property type="entry name" value="NTF2-like"/>
    <property type="match status" value="1"/>
</dbReference>
<reference evidence="3" key="1">
    <citation type="submission" date="2020-12" db="EMBL/GenBank/DDBJ databases">
        <title>Genomic characterization of non-nitrogen-fixing Frankia strains.</title>
        <authorList>
            <person name="Carlos-Shanley C."/>
            <person name="Guerra T."/>
            <person name="Hahn D."/>
        </authorList>
    </citation>
    <scope>NUCLEOTIDE SEQUENCE</scope>
    <source>
        <strain evidence="3">CN6</strain>
    </source>
</reference>
<accession>A0A937RI62</accession>
<dbReference type="Pfam" id="PF13577">
    <property type="entry name" value="SnoaL_4"/>
    <property type="match status" value="1"/>
</dbReference>